<organism evidence="2 3">
    <name type="scientific">Streptomyces malaysiense</name>
    <dbReference type="NCBI Taxonomy" id="1428626"/>
    <lineage>
        <taxon>Bacteria</taxon>
        <taxon>Bacillati</taxon>
        <taxon>Actinomycetota</taxon>
        <taxon>Actinomycetes</taxon>
        <taxon>Kitasatosporales</taxon>
        <taxon>Streptomycetaceae</taxon>
        <taxon>Streptomyces</taxon>
    </lineage>
</organism>
<evidence type="ECO:0008006" key="4">
    <source>
        <dbReference type="Google" id="ProtNLM"/>
    </source>
</evidence>
<dbReference type="RefSeq" id="WP_046425529.1">
    <property type="nucleotide sequence ID" value="NZ_LBDA02000088.1"/>
</dbReference>
<dbReference type="SUPFAM" id="SSF140453">
    <property type="entry name" value="EsxAB dimer-like"/>
    <property type="match status" value="1"/>
</dbReference>
<dbReference type="AlphaFoldDB" id="A0A1J4PSS9"/>
<dbReference type="InterPro" id="IPR036689">
    <property type="entry name" value="ESAT-6-like_sf"/>
</dbReference>
<sequence>MGDSWVGGDIGGLHTMATTYKNAKEKLEGVVKPLSTAVEKLAGDASWKGEAAETFRGKWSEDEVTAGGFAELVHQAGTVIGTLADALTTCETSLQNAEHTASRKGVVCDSRGAPQPIMTADPPSADDQQTISAMNDYAKVRERILHTAQHARIEAARQLSDLYDQVTSKDGSVSKGDKVAIVDYLRGLYAYDAEDARAGGEQARSRLDDAKQAAQDAKKELRAERKAYQKAGRALPKDLPAKGAYKDALTEVDDLEDAIARAENGSTKLPYDRALNVKLADAADLLRTGRSLESVPDFLKEIPVLDVAAAGACGLLEASDDHDKGWSWQKSVAVDGGANIAGLAAGTAITAGLVATAPVDVPVAVVAGVGGAVVIGATGIIDHSFHEHWSEDIHDHGVVGGVLTGSGHVLSKTGDDFVRLKDDVWHGIKSIF</sequence>
<accession>A0A1J4PSS9</accession>
<protein>
    <recommendedName>
        <fullName evidence="4">WXG100 family type VII secretion target</fullName>
    </recommendedName>
</protein>
<evidence type="ECO:0000313" key="3">
    <source>
        <dbReference type="Proteomes" id="UP000034838"/>
    </source>
</evidence>
<dbReference type="Gene3D" id="1.10.287.1060">
    <property type="entry name" value="ESAT-6-like"/>
    <property type="match status" value="1"/>
</dbReference>
<proteinExistence type="predicted"/>
<evidence type="ECO:0000256" key="1">
    <source>
        <dbReference type="SAM" id="Coils"/>
    </source>
</evidence>
<dbReference type="OrthoDB" id="4578148at2"/>
<feature type="coiled-coil region" evidence="1">
    <location>
        <begin position="200"/>
        <end position="265"/>
    </location>
</feature>
<comment type="caution">
    <text evidence="2">The sequence shown here is derived from an EMBL/GenBank/DDBJ whole genome shotgun (WGS) entry which is preliminary data.</text>
</comment>
<reference evidence="2" key="1">
    <citation type="submission" date="2016-10" db="EMBL/GenBank/DDBJ databases">
        <title>Genome sequence of Streptomyces malaysiense MUSC 136.</title>
        <authorList>
            <person name="Lee L.-H."/>
            <person name="Ser H.-L."/>
        </authorList>
    </citation>
    <scope>NUCLEOTIDE SEQUENCE [LARGE SCALE GENOMIC DNA]</scope>
    <source>
        <strain evidence="2">MUSC 136</strain>
    </source>
</reference>
<name>A0A1J4PSS9_9ACTN</name>
<keyword evidence="3" id="KW-1185">Reference proteome</keyword>
<keyword evidence="1" id="KW-0175">Coiled coil</keyword>
<dbReference type="EMBL" id="LBDA02000088">
    <property type="protein sequence ID" value="OIK23809.1"/>
    <property type="molecule type" value="Genomic_DNA"/>
</dbReference>
<evidence type="ECO:0000313" key="2">
    <source>
        <dbReference type="EMBL" id="OIK23809.1"/>
    </source>
</evidence>
<dbReference type="Proteomes" id="UP000034838">
    <property type="component" value="Unassembled WGS sequence"/>
</dbReference>
<gene>
    <name evidence="2" type="ORF">VT52_030625</name>
</gene>